<comment type="similarity">
    <text evidence="2">Belongs to the aspartate/ornithine carbamoyltransferase superfamily. ATCase family.</text>
</comment>
<dbReference type="SUPFAM" id="SSF53671">
    <property type="entry name" value="Aspartate/ornithine carbamoyltransferase"/>
    <property type="match status" value="1"/>
</dbReference>
<evidence type="ECO:0000256" key="5">
    <source>
        <dbReference type="ARBA" id="ARBA00022975"/>
    </source>
</evidence>
<dbReference type="PROSITE" id="PS00097">
    <property type="entry name" value="CARBAMOYLTRANSFERASE"/>
    <property type="match status" value="1"/>
</dbReference>
<evidence type="ECO:0000256" key="7">
    <source>
        <dbReference type="ARBA" id="ARBA00048859"/>
    </source>
</evidence>
<keyword evidence="12" id="KW-1185">Reference proteome</keyword>
<dbReference type="PANTHER" id="PTHR45753">
    <property type="entry name" value="ORNITHINE CARBAMOYLTRANSFERASE, MITOCHONDRIAL"/>
    <property type="match status" value="1"/>
</dbReference>
<organism evidence="11 12">
    <name type="scientific">Durusdinium trenchii</name>
    <dbReference type="NCBI Taxonomy" id="1381693"/>
    <lineage>
        <taxon>Eukaryota</taxon>
        <taxon>Sar</taxon>
        <taxon>Alveolata</taxon>
        <taxon>Dinophyceae</taxon>
        <taxon>Suessiales</taxon>
        <taxon>Symbiodiniaceae</taxon>
        <taxon>Durusdinium</taxon>
    </lineage>
</organism>
<dbReference type="InterPro" id="IPR006131">
    <property type="entry name" value="Asp_carbamoyltransf_Asp/Orn-bd"/>
</dbReference>
<dbReference type="Gene3D" id="3.40.50.1370">
    <property type="entry name" value="Aspartate/ornithine carbamoyltransferase"/>
    <property type="match status" value="2"/>
</dbReference>
<dbReference type="PANTHER" id="PTHR45753:SF6">
    <property type="entry name" value="ASPARTATE CARBAMOYLTRANSFERASE"/>
    <property type="match status" value="1"/>
</dbReference>
<evidence type="ECO:0000259" key="9">
    <source>
        <dbReference type="Pfam" id="PF00185"/>
    </source>
</evidence>
<proteinExistence type="inferred from homology"/>
<dbReference type="PRINTS" id="PR00100">
    <property type="entry name" value="AOTCASE"/>
</dbReference>
<keyword evidence="5" id="KW-0665">Pyrimidine biosynthesis</keyword>
<evidence type="ECO:0000256" key="1">
    <source>
        <dbReference type="ARBA" id="ARBA00004852"/>
    </source>
</evidence>
<accession>A0ABP0HCH7</accession>
<dbReference type="Pfam" id="PF00185">
    <property type="entry name" value="OTCace"/>
    <property type="match status" value="1"/>
</dbReference>
<evidence type="ECO:0000313" key="12">
    <source>
        <dbReference type="Proteomes" id="UP001642464"/>
    </source>
</evidence>
<dbReference type="Pfam" id="PF02729">
    <property type="entry name" value="OTCace_N"/>
    <property type="match status" value="1"/>
</dbReference>
<dbReference type="NCBIfam" id="TIGR00670">
    <property type="entry name" value="asp_carb_tr"/>
    <property type="match status" value="1"/>
</dbReference>
<dbReference type="EC" id="2.1.3.2" evidence="3"/>
<dbReference type="EMBL" id="CAXAMM010000546">
    <property type="protein sequence ID" value="CAK8987882.1"/>
    <property type="molecule type" value="Genomic_DNA"/>
</dbReference>
<protein>
    <recommendedName>
        <fullName evidence="3">aspartate carbamoyltransferase</fullName>
        <ecNumber evidence="3">2.1.3.2</ecNumber>
    </recommendedName>
</protein>
<evidence type="ECO:0000256" key="2">
    <source>
        <dbReference type="ARBA" id="ARBA00008896"/>
    </source>
</evidence>
<feature type="domain" description="Aspartate/ornithine carbamoyltransferase carbamoyl-P binding" evidence="10">
    <location>
        <begin position="14"/>
        <end position="157"/>
    </location>
</feature>
<sequence length="320" mass="34913">MAMELATEEWKGSHVLSVSDFSVESVAELFAAADKCKAAVNGAEGSDPAVLQVCKNKVLGLVFYEPSTRTNCSFAAAMQRLGGTCLQVSENSSVKKGETLQDTMRCIECYCDLTVLRHPEKGSVSRVSAYLRKPVLNAGDGDGEHPTQALLDLFTIANEQGGKIEGLTITMLGDLKYGRTTHSLAKLLAMYRVKLNFVSPQGLGMPESVKKSVAALGRAEVFECSDLQEVVAKSDVLYVTRVQKERFQDLAEYERVQGSFVVDSKALDNAMSTCTVMHPLPRVGEIAEEVDDYPNAAYFRQMENGMYVRMAIIAKVLGVL</sequence>
<evidence type="ECO:0000256" key="3">
    <source>
        <dbReference type="ARBA" id="ARBA00013008"/>
    </source>
</evidence>
<comment type="function">
    <text evidence="6">Catalyzes the condensation of carbamoyl phosphate and aspartate to form carbamoyl aspartate and inorganic phosphate, the committed step in the de novo pyrimidine nucleotide biosynthesis pathway.</text>
</comment>
<evidence type="ECO:0000313" key="11">
    <source>
        <dbReference type="EMBL" id="CAK8987882.1"/>
    </source>
</evidence>
<feature type="domain" description="Aspartate/ornithine carbamoyltransferase Asp/Orn-binding" evidence="9">
    <location>
        <begin position="165"/>
        <end position="314"/>
    </location>
</feature>
<dbReference type="InterPro" id="IPR006132">
    <property type="entry name" value="Asp/Orn_carbamoyltranf_P-bd"/>
</dbReference>
<dbReference type="InterPro" id="IPR006130">
    <property type="entry name" value="Asp/Orn_carbamoylTrfase"/>
</dbReference>
<dbReference type="InterPro" id="IPR036901">
    <property type="entry name" value="Asp/Orn_carbamoylTrfase_sf"/>
</dbReference>
<comment type="pathway">
    <text evidence="1">Pyrimidine metabolism; UMP biosynthesis via de novo pathway; (S)-dihydroorotate from bicarbonate: step 2/3.</text>
</comment>
<comment type="caution">
    <text evidence="11">The sequence shown here is derived from an EMBL/GenBank/DDBJ whole genome shotgun (WGS) entry which is preliminary data.</text>
</comment>
<evidence type="ECO:0000256" key="8">
    <source>
        <dbReference type="RuleBase" id="RU003634"/>
    </source>
</evidence>
<dbReference type="PRINTS" id="PR00101">
    <property type="entry name" value="ATCASE"/>
</dbReference>
<comment type="catalytic activity">
    <reaction evidence="7">
        <text>carbamoyl phosphate + L-aspartate = N-carbamoyl-L-aspartate + phosphate + H(+)</text>
        <dbReference type="Rhea" id="RHEA:20013"/>
        <dbReference type="ChEBI" id="CHEBI:15378"/>
        <dbReference type="ChEBI" id="CHEBI:29991"/>
        <dbReference type="ChEBI" id="CHEBI:32814"/>
        <dbReference type="ChEBI" id="CHEBI:43474"/>
        <dbReference type="ChEBI" id="CHEBI:58228"/>
        <dbReference type="EC" id="2.1.3.2"/>
    </reaction>
</comment>
<name>A0ABP0HCH7_9DINO</name>
<evidence type="ECO:0000256" key="4">
    <source>
        <dbReference type="ARBA" id="ARBA00022679"/>
    </source>
</evidence>
<keyword evidence="4 8" id="KW-0808">Transferase</keyword>
<gene>
    <name evidence="11" type="ORF">SCF082_LOCUS1156</name>
</gene>
<dbReference type="Proteomes" id="UP001642464">
    <property type="component" value="Unassembled WGS sequence"/>
</dbReference>
<evidence type="ECO:0000256" key="6">
    <source>
        <dbReference type="ARBA" id="ARBA00043884"/>
    </source>
</evidence>
<dbReference type="NCBIfam" id="NF002032">
    <property type="entry name" value="PRK00856.1"/>
    <property type="match status" value="1"/>
</dbReference>
<dbReference type="InterPro" id="IPR002082">
    <property type="entry name" value="Asp_carbamoyltransf"/>
</dbReference>
<reference evidence="11 12" key="1">
    <citation type="submission" date="2024-02" db="EMBL/GenBank/DDBJ databases">
        <authorList>
            <person name="Chen Y."/>
            <person name="Shah S."/>
            <person name="Dougan E. K."/>
            <person name="Thang M."/>
            <person name="Chan C."/>
        </authorList>
    </citation>
    <scope>NUCLEOTIDE SEQUENCE [LARGE SCALE GENOMIC DNA]</scope>
</reference>
<evidence type="ECO:0000259" key="10">
    <source>
        <dbReference type="Pfam" id="PF02729"/>
    </source>
</evidence>